<name>A0AAU9UDH0_EUPED</name>
<accession>A0AAU9UDH0</accession>
<comment type="caution">
    <text evidence="2">The sequence shown here is derived from an EMBL/GenBank/DDBJ whole genome shotgun (WGS) entry which is preliminary data.</text>
</comment>
<evidence type="ECO:0000313" key="3">
    <source>
        <dbReference type="Proteomes" id="UP001153954"/>
    </source>
</evidence>
<evidence type="ECO:0008006" key="4">
    <source>
        <dbReference type="Google" id="ProtNLM"/>
    </source>
</evidence>
<sequence>MNFLFTFIIIGSLQFLTAAPRDKTHIALEQAMLNKLHKPWHTIDIPPEHPRKGEFKCKTGICKTKVPCQDCQGPVPLDVNWEYIKN</sequence>
<keyword evidence="3" id="KW-1185">Reference proteome</keyword>
<evidence type="ECO:0000313" key="2">
    <source>
        <dbReference type="EMBL" id="CAH2097360.1"/>
    </source>
</evidence>
<dbReference type="AlphaFoldDB" id="A0AAU9UDH0"/>
<feature type="signal peptide" evidence="1">
    <location>
        <begin position="1"/>
        <end position="18"/>
    </location>
</feature>
<proteinExistence type="predicted"/>
<organism evidence="2 3">
    <name type="scientific">Euphydryas editha</name>
    <name type="common">Edith's checkerspot</name>
    <dbReference type="NCBI Taxonomy" id="104508"/>
    <lineage>
        <taxon>Eukaryota</taxon>
        <taxon>Metazoa</taxon>
        <taxon>Ecdysozoa</taxon>
        <taxon>Arthropoda</taxon>
        <taxon>Hexapoda</taxon>
        <taxon>Insecta</taxon>
        <taxon>Pterygota</taxon>
        <taxon>Neoptera</taxon>
        <taxon>Endopterygota</taxon>
        <taxon>Lepidoptera</taxon>
        <taxon>Glossata</taxon>
        <taxon>Ditrysia</taxon>
        <taxon>Papilionoidea</taxon>
        <taxon>Nymphalidae</taxon>
        <taxon>Nymphalinae</taxon>
        <taxon>Euphydryas</taxon>
    </lineage>
</organism>
<evidence type="ECO:0000256" key="1">
    <source>
        <dbReference type="SAM" id="SignalP"/>
    </source>
</evidence>
<feature type="chain" id="PRO_5043751160" description="Secreted protein" evidence="1">
    <location>
        <begin position="19"/>
        <end position="86"/>
    </location>
</feature>
<dbReference type="EMBL" id="CAKOGL010000018">
    <property type="protein sequence ID" value="CAH2097360.1"/>
    <property type="molecule type" value="Genomic_DNA"/>
</dbReference>
<dbReference type="Proteomes" id="UP001153954">
    <property type="component" value="Unassembled WGS sequence"/>
</dbReference>
<reference evidence="2" key="1">
    <citation type="submission" date="2022-03" db="EMBL/GenBank/DDBJ databases">
        <authorList>
            <person name="Tunstrom K."/>
        </authorList>
    </citation>
    <scope>NUCLEOTIDE SEQUENCE</scope>
</reference>
<gene>
    <name evidence="2" type="ORF">EEDITHA_LOCUS12596</name>
</gene>
<protein>
    <recommendedName>
        <fullName evidence="4">Secreted protein</fullName>
    </recommendedName>
</protein>
<keyword evidence="1" id="KW-0732">Signal</keyword>